<dbReference type="EC" id="2.3.1.9" evidence="2"/>
<evidence type="ECO:0000313" key="10">
    <source>
        <dbReference type="EMBL" id="EHN11331.1"/>
    </source>
</evidence>
<evidence type="ECO:0000259" key="8">
    <source>
        <dbReference type="Pfam" id="PF00108"/>
    </source>
</evidence>
<keyword evidence="3 7" id="KW-0808">Transferase</keyword>
<dbReference type="InterPro" id="IPR016039">
    <property type="entry name" value="Thiolase-like"/>
</dbReference>
<dbReference type="PATRIC" id="fig|1097667.3.peg.1785"/>
<dbReference type="InterPro" id="IPR020617">
    <property type="entry name" value="Thiolase_C"/>
</dbReference>
<dbReference type="Proteomes" id="UP000005143">
    <property type="component" value="Unassembled WGS sequence"/>
</dbReference>
<feature type="domain" description="Thiolase N-terminal" evidence="8">
    <location>
        <begin position="18"/>
        <end position="273"/>
    </location>
</feature>
<dbReference type="InterPro" id="IPR020613">
    <property type="entry name" value="Thiolase_CS"/>
</dbReference>
<dbReference type="EMBL" id="AGUD01000116">
    <property type="protein sequence ID" value="EHN11331.1"/>
    <property type="molecule type" value="Genomic_DNA"/>
</dbReference>
<keyword evidence="11" id="KW-1185">Reference proteome</keyword>
<dbReference type="PIRSF" id="PIRSF000429">
    <property type="entry name" value="Ac-CoA_Ac_transf"/>
    <property type="match status" value="1"/>
</dbReference>
<accession>H0E4S1</accession>
<dbReference type="SUPFAM" id="SSF53901">
    <property type="entry name" value="Thiolase-like"/>
    <property type="match status" value="2"/>
</dbReference>
<sequence>MLPILRRGREVLIMAKTVILGSARTPVGKLGGGLSTVKPVELGGIAIKGALERAGVDPEQIEHVAMGHVIQAGQGQITARQAQIAAGIPNHVSSETINKVCTSSIRSAAIIDLLVRADGLGVGIAGGMESMSLAPYLLTNARFGYRMGDGKTLDSMVLDGLTNSFTHRQMFDETTEVADAHGWSREELDRWALRSHENALAAIDGGRLGEEIVPVTIKGRKGDTVVDTDEGPRRGSSLEALAKLPGLVKGGTHTAGNSPGVNDGAGALVLASDEWAQANGKEVLGEIVAFGQAAGDFPNLLTTPGKASAKALDKAGLKASDIDVWEINEAFASVALNSIKDLGIDEDRVNVNGGAIALGHPLGASGARIIGSALLELRRRGGGYGIATACSGTGQGDAVIIKV</sequence>
<evidence type="ECO:0000256" key="6">
    <source>
        <dbReference type="PIRSR" id="PIRSR000429-1"/>
    </source>
</evidence>
<feature type="active site" description="Proton acceptor" evidence="6">
    <location>
        <position position="390"/>
    </location>
</feature>
<evidence type="ECO:0000259" key="9">
    <source>
        <dbReference type="Pfam" id="PF02803"/>
    </source>
</evidence>
<name>H0E4S1_9ACTN</name>
<evidence type="ECO:0000256" key="3">
    <source>
        <dbReference type="ARBA" id="ARBA00022679"/>
    </source>
</evidence>
<dbReference type="InterPro" id="IPR020610">
    <property type="entry name" value="Thiolase_AS"/>
</dbReference>
<reference evidence="10 11" key="1">
    <citation type="journal article" date="2013" name="Biodegradation">
        <title>Quantitative proteomic analysis of ibuprofen-degrading Patulibacter sp. strain I11.</title>
        <authorList>
            <person name="Almeida B."/>
            <person name="Kjeldal H."/>
            <person name="Lolas I."/>
            <person name="Knudsen A.D."/>
            <person name="Carvalho G."/>
            <person name="Nielsen K.L."/>
            <person name="Barreto Crespo M.T."/>
            <person name="Stensballe A."/>
            <person name="Nielsen J.L."/>
        </authorList>
    </citation>
    <scope>NUCLEOTIDE SEQUENCE [LARGE SCALE GENOMIC DNA]</scope>
    <source>
        <strain evidence="10 11">I11</strain>
    </source>
</reference>
<gene>
    <name evidence="10" type="ORF">PAI11_18020</name>
</gene>
<dbReference type="Pfam" id="PF00108">
    <property type="entry name" value="Thiolase_N"/>
    <property type="match status" value="1"/>
</dbReference>
<dbReference type="GO" id="GO:0003985">
    <property type="term" value="F:acetyl-CoA C-acetyltransferase activity"/>
    <property type="evidence" value="ECO:0007669"/>
    <property type="project" value="UniProtKB-EC"/>
</dbReference>
<dbReference type="InterPro" id="IPR020616">
    <property type="entry name" value="Thiolase_N"/>
</dbReference>
<comment type="caution">
    <text evidence="10">The sequence shown here is derived from an EMBL/GenBank/DDBJ whole genome shotgun (WGS) entry which is preliminary data.</text>
</comment>
<dbReference type="PROSITE" id="PS00737">
    <property type="entry name" value="THIOLASE_2"/>
    <property type="match status" value="1"/>
</dbReference>
<feature type="domain" description="Thiolase C-terminal" evidence="9">
    <location>
        <begin position="283"/>
        <end position="402"/>
    </location>
</feature>
<keyword evidence="4 7" id="KW-0012">Acyltransferase</keyword>
<evidence type="ECO:0000256" key="5">
    <source>
        <dbReference type="ARBA" id="ARBA00040529"/>
    </source>
</evidence>
<dbReference type="PANTHER" id="PTHR18919">
    <property type="entry name" value="ACETYL-COA C-ACYLTRANSFERASE"/>
    <property type="match status" value="1"/>
</dbReference>
<dbReference type="Gene3D" id="3.40.47.10">
    <property type="match status" value="2"/>
</dbReference>
<proteinExistence type="inferred from homology"/>
<evidence type="ECO:0000256" key="4">
    <source>
        <dbReference type="ARBA" id="ARBA00023315"/>
    </source>
</evidence>
<evidence type="ECO:0000313" key="11">
    <source>
        <dbReference type="Proteomes" id="UP000005143"/>
    </source>
</evidence>
<dbReference type="InterPro" id="IPR002155">
    <property type="entry name" value="Thiolase"/>
</dbReference>
<evidence type="ECO:0000256" key="7">
    <source>
        <dbReference type="RuleBase" id="RU003557"/>
    </source>
</evidence>
<dbReference type="CDD" id="cd00751">
    <property type="entry name" value="thiolase"/>
    <property type="match status" value="1"/>
</dbReference>
<feature type="active site" description="Acyl-thioester intermediate" evidence="6">
    <location>
        <position position="101"/>
    </location>
</feature>
<dbReference type="Pfam" id="PF02803">
    <property type="entry name" value="Thiolase_C"/>
    <property type="match status" value="1"/>
</dbReference>
<protein>
    <recommendedName>
        <fullName evidence="5">Probable acetyl-CoA acetyltransferase</fullName>
        <ecNumber evidence="2">2.3.1.9</ecNumber>
    </recommendedName>
</protein>
<feature type="active site" description="Proton acceptor" evidence="6">
    <location>
        <position position="360"/>
    </location>
</feature>
<evidence type="ECO:0000256" key="2">
    <source>
        <dbReference type="ARBA" id="ARBA00012705"/>
    </source>
</evidence>
<comment type="similarity">
    <text evidence="1 7">Belongs to the thiolase-like superfamily. Thiolase family.</text>
</comment>
<dbReference type="PANTHER" id="PTHR18919:SF107">
    <property type="entry name" value="ACETYL-COA ACETYLTRANSFERASE, CYTOSOLIC"/>
    <property type="match status" value="1"/>
</dbReference>
<dbReference type="NCBIfam" id="TIGR01930">
    <property type="entry name" value="AcCoA-C-Actrans"/>
    <property type="match status" value="1"/>
</dbReference>
<organism evidence="10 11">
    <name type="scientific">Patulibacter medicamentivorans</name>
    <dbReference type="NCBI Taxonomy" id="1097667"/>
    <lineage>
        <taxon>Bacteria</taxon>
        <taxon>Bacillati</taxon>
        <taxon>Actinomycetota</taxon>
        <taxon>Thermoleophilia</taxon>
        <taxon>Solirubrobacterales</taxon>
        <taxon>Patulibacteraceae</taxon>
        <taxon>Patulibacter</taxon>
    </lineage>
</organism>
<dbReference type="AlphaFoldDB" id="H0E4S1"/>
<dbReference type="PROSITE" id="PS00099">
    <property type="entry name" value="THIOLASE_3"/>
    <property type="match status" value="1"/>
</dbReference>
<evidence type="ECO:0000256" key="1">
    <source>
        <dbReference type="ARBA" id="ARBA00010982"/>
    </source>
</evidence>